<dbReference type="InterPro" id="IPR007110">
    <property type="entry name" value="Ig-like_dom"/>
</dbReference>
<dbReference type="Pfam" id="PF00969">
    <property type="entry name" value="MHC_II_beta"/>
    <property type="match status" value="1"/>
</dbReference>
<dbReference type="SUPFAM" id="SSF54452">
    <property type="entry name" value="MHC antigen-recognition domain"/>
    <property type="match status" value="1"/>
</dbReference>
<sequence>MEAPGILGAGSRCSEALLVMLTALRSLLAHLPSPPEPFLFQSKSGCHYINGTQHVQHLHRDFWGRPESLRFGSDMGLVPVAQLGRPEAEFTNTHLEEPQHWRNQVDTVCQHECFPVSLSLHPDPSVSVRPSSGSLHHPTLLVCSMTGFYPSEIEIMWFRNGLEETAGVVSMDLIQNRDWTFQFLMEHVSLGSPVTVHWGMRLPQSESTGIKMLTGIGGFVLGLIFLVLVWGLPFLCKMDFFV</sequence>
<feature type="chain" id="PRO_5034445434" description="Ig-like domain-containing protein" evidence="7">
    <location>
        <begin position="30"/>
        <end position="242"/>
    </location>
</feature>
<dbReference type="InterPro" id="IPR013783">
    <property type="entry name" value="Ig-like_fold"/>
</dbReference>
<dbReference type="Pfam" id="PF07654">
    <property type="entry name" value="C1-set"/>
    <property type="match status" value="1"/>
</dbReference>
<keyword evidence="2 6" id="KW-0812">Transmembrane</keyword>
<evidence type="ECO:0000256" key="6">
    <source>
        <dbReference type="SAM" id="Phobius"/>
    </source>
</evidence>
<dbReference type="Proteomes" id="UP000694392">
    <property type="component" value="Unplaced"/>
</dbReference>
<dbReference type="Gene3D" id="2.60.40.10">
    <property type="entry name" value="Immunoglobulins"/>
    <property type="match status" value="1"/>
</dbReference>
<evidence type="ECO:0000256" key="7">
    <source>
        <dbReference type="SAM" id="SignalP"/>
    </source>
</evidence>
<evidence type="ECO:0000256" key="1">
    <source>
        <dbReference type="ARBA" id="ARBA00004479"/>
    </source>
</evidence>
<dbReference type="GeneTree" id="ENSGT00940000155371"/>
<evidence type="ECO:0000256" key="2">
    <source>
        <dbReference type="ARBA" id="ARBA00022692"/>
    </source>
</evidence>
<dbReference type="Ensembl" id="ENSSPUT00000011346.1">
    <property type="protein sequence ID" value="ENSSPUP00000010635.1"/>
    <property type="gene ID" value="ENSSPUG00000008127.1"/>
</dbReference>
<keyword evidence="7" id="KW-0732">Signal</keyword>
<dbReference type="InterPro" id="IPR014745">
    <property type="entry name" value="MHC_II_a/b_N"/>
</dbReference>
<dbReference type="InterPro" id="IPR036179">
    <property type="entry name" value="Ig-like_dom_sf"/>
</dbReference>
<keyword evidence="3 6" id="KW-1133">Transmembrane helix</keyword>
<dbReference type="InterPro" id="IPR000353">
    <property type="entry name" value="MHC_II_b_N"/>
</dbReference>
<keyword evidence="6" id="KW-0472">Membrane</keyword>
<dbReference type="GO" id="GO:0006955">
    <property type="term" value="P:immune response"/>
    <property type="evidence" value="ECO:0007669"/>
    <property type="project" value="InterPro"/>
</dbReference>
<dbReference type="AlphaFoldDB" id="A0A8D0L690"/>
<accession>A0A8D0L690</accession>
<protein>
    <recommendedName>
        <fullName evidence="8">Ig-like domain-containing protein</fullName>
    </recommendedName>
</protein>
<comment type="subcellular location">
    <subcellularLocation>
        <location evidence="1">Membrane</location>
        <topology evidence="1">Single-pass type I membrane protein</topology>
    </subcellularLocation>
</comment>
<dbReference type="PANTHER" id="PTHR19944:SF99">
    <property type="entry name" value="HLA CLASS II HISTOCOMPATIBILITY ANTIGEN, DRB1 BETA CHAIN"/>
    <property type="match status" value="1"/>
</dbReference>
<organism evidence="9 10">
    <name type="scientific">Sphenodon punctatus</name>
    <name type="common">Tuatara</name>
    <name type="synonym">Hatteria punctata</name>
    <dbReference type="NCBI Taxonomy" id="8508"/>
    <lineage>
        <taxon>Eukaryota</taxon>
        <taxon>Metazoa</taxon>
        <taxon>Chordata</taxon>
        <taxon>Craniata</taxon>
        <taxon>Vertebrata</taxon>
        <taxon>Euteleostomi</taxon>
        <taxon>Lepidosauria</taxon>
        <taxon>Sphenodontia</taxon>
        <taxon>Sphenodontidae</taxon>
        <taxon>Sphenodon</taxon>
    </lineage>
</organism>
<dbReference type="PANTHER" id="PTHR19944">
    <property type="entry name" value="MHC CLASS II-RELATED"/>
    <property type="match status" value="1"/>
</dbReference>
<dbReference type="InterPro" id="IPR011162">
    <property type="entry name" value="MHC_I/II-like_Ag-recog"/>
</dbReference>
<reference evidence="9" key="2">
    <citation type="submission" date="2025-09" db="UniProtKB">
        <authorList>
            <consortium name="Ensembl"/>
        </authorList>
    </citation>
    <scope>IDENTIFICATION</scope>
</reference>
<evidence type="ECO:0000256" key="5">
    <source>
        <dbReference type="ARBA" id="ARBA00023180"/>
    </source>
</evidence>
<dbReference type="Gene3D" id="3.10.320.10">
    <property type="entry name" value="Class II Histocompatibility Antigen, M Beta Chain, Chain B, domain 1"/>
    <property type="match status" value="1"/>
</dbReference>
<keyword evidence="4" id="KW-1015">Disulfide bond</keyword>
<evidence type="ECO:0000313" key="10">
    <source>
        <dbReference type="Proteomes" id="UP000694392"/>
    </source>
</evidence>
<feature type="signal peptide" evidence="7">
    <location>
        <begin position="1"/>
        <end position="29"/>
    </location>
</feature>
<proteinExistence type="predicted"/>
<dbReference type="GO" id="GO:0042613">
    <property type="term" value="C:MHC class II protein complex"/>
    <property type="evidence" value="ECO:0007669"/>
    <property type="project" value="InterPro"/>
</dbReference>
<dbReference type="GO" id="GO:0019882">
    <property type="term" value="P:antigen processing and presentation"/>
    <property type="evidence" value="ECO:0007669"/>
    <property type="project" value="InterPro"/>
</dbReference>
<keyword evidence="5" id="KW-0325">Glycoprotein</keyword>
<evidence type="ECO:0000256" key="4">
    <source>
        <dbReference type="ARBA" id="ARBA00023157"/>
    </source>
</evidence>
<dbReference type="SUPFAM" id="SSF48726">
    <property type="entry name" value="Immunoglobulin"/>
    <property type="match status" value="1"/>
</dbReference>
<feature type="transmembrane region" description="Helical" evidence="6">
    <location>
        <begin position="210"/>
        <end position="232"/>
    </location>
</feature>
<keyword evidence="10" id="KW-1185">Reference proteome</keyword>
<dbReference type="PROSITE" id="PS50835">
    <property type="entry name" value="IG_LIKE"/>
    <property type="match status" value="1"/>
</dbReference>
<dbReference type="InterPro" id="IPR050160">
    <property type="entry name" value="MHC/Immunoglobulin"/>
</dbReference>
<dbReference type="SMART" id="SM00407">
    <property type="entry name" value="IGc1"/>
    <property type="match status" value="1"/>
</dbReference>
<evidence type="ECO:0000313" key="9">
    <source>
        <dbReference type="Ensembl" id="ENSSPUP00000010635.1"/>
    </source>
</evidence>
<evidence type="ECO:0000259" key="8">
    <source>
        <dbReference type="PROSITE" id="PS50835"/>
    </source>
</evidence>
<dbReference type="InterPro" id="IPR003597">
    <property type="entry name" value="Ig_C1-set"/>
</dbReference>
<name>A0A8D0L690_SPHPU</name>
<dbReference type="SMART" id="SM00921">
    <property type="entry name" value="MHC_II_beta"/>
    <property type="match status" value="1"/>
</dbReference>
<evidence type="ECO:0000256" key="3">
    <source>
        <dbReference type="ARBA" id="ARBA00022989"/>
    </source>
</evidence>
<reference evidence="9" key="1">
    <citation type="submission" date="2025-08" db="UniProtKB">
        <authorList>
            <consortium name="Ensembl"/>
        </authorList>
    </citation>
    <scope>IDENTIFICATION</scope>
</reference>
<feature type="domain" description="Ig-like" evidence="8">
    <location>
        <begin position="124"/>
        <end position="161"/>
    </location>
</feature>